<dbReference type="GO" id="GO:0018784">
    <property type="term" value="F:(S)-2-haloacid dehalogenase activity"/>
    <property type="evidence" value="ECO:0007669"/>
    <property type="project" value="UniProtKB-EC"/>
</dbReference>
<accession>F7Q1V9</accession>
<dbReference type="EC" id="3.8.1.2" evidence="1"/>
<dbReference type="InParanoid" id="F7Q1V9"/>
<dbReference type="Pfam" id="PF13419">
    <property type="entry name" value="HAD_2"/>
    <property type="match status" value="1"/>
</dbReference>
<dbReference type="Gene3D" id="3.40.50.1000">
    <property type="entry name" value="HAD superfamily/HAD-like"/>
    <property type="match status" value="1"/>
</dbReference>
<dbReference type="NCBIfam" id="TIGR01549">
    <property type="entry name" value="HAD-SF-IA-v1"/>
    <property type="match status" value="1"/>
</dbReference>
<dbReference type="AlphaFoldDB" id="F7Q1V9"/>
<dbReference type="PANTHER" id="PTHR47478:SF1">
    <property type="entry name" value="PYRIMIDINE 5'-NUCLEOTIDASE YJJG"/>
    <property type="match status" value="1"/>
</dbReference>
<proteinExistence type="predicted"/>
<protein>
    <submittedName>
        <fullName evidence="1">2-haloacid dehalogenase protein</fullName>
        <ecNumber evidence="1">3.8.1.2</ecNumber>
    </submittedName>
</protein>
<name>F7Q1V9_9MOLU</name>
<organism evidence="1 2">
    <name type="scientific">Haloplasma contractile SSD-17B</name>
    <dbReference type="NCBI Taxonomy" id="1033810"/>
    <lineage>
        <taxon>Bacteria</taxon>
        <taxon>Bacillati</taxon>
        <taxon>Mycoplasmatota</taxon>
        <taxon>Mollicutes</taxon>
        <taxon>Haloplasmatales</taxon>
        <taxon>Haloplasmataceae</taxon>
        <taxon>Haloplasma</taxon>
    </lineage>
</organism>
<dbReference type="PANTHER" id="PTHR47478">
    <property type="match status" value="1"/>
</dbReference>
<dbReference type="InterPro" id="IPR023198">
    <property type="entry name" value="PGP-like_dom2"/>
</dbReference>
<dbReference type="InterPro" id="IPR006439">
    <property type="entry name" value="HAD-SF_hydro_IA"/>
</dbReference>
<dbReference type="InterPro" id="IPR036412">
    <property type="entry name" value="HAD-like_sf"/>
</dbReference>
<dbReference type="Proteomes" id="UP000005707">
    <property type="component" value="Unassembled WGS sequence"/>
</dbReference>
<dbReference type="InterPro" id="IPR023214">
    <property type="entry name" value="HAD_sf"/>
</dbReference>
<gene>
    <name evidence="1" type="ORF">HLPCO_001757</name>
</gene>
<dbReference type="EMBL" id="AFNU02000005">
    <property type="protein sequence ID" value="ERJ12230.1"/>
    <property type="molecule type" value="Genomic_DNA"/>
</dbReference>
<dbReference type="CDD" id="cd04305">
    <property type="entry name" value="HAD_Neu5Ac-Pase_like"/>
    <property type="match status" value="1"/>
</dbReference>
<dbReference type="NCBIfam" id="NF006976">
    <property type="entry name" value="PRK09449.1"/>
    <property type="match status" value="1"/>
</dbReference>
<dbReference type="InterPro" id="IPR052550">
    <property type="entry name" value="Pyrimidine_5'-ntase_YjjG"/>
</dbReference>
<keyword evidence="2" id="KW-1185">Reference proteome</keyword>
<evidence type="ECO:0000313" key="1">
    <source>
        <dbReference type="EMBL" id="ERJ12230.1"/>
    </source>
</evidence>
<dbReference type="Gene3D" id="1.10.150.240">
    <property type="entry name" value="Putative phosphatase, domain 2"/>
    <property type="match status" value="1"/>
</dbReference>
<dbReference type="InterPro" id="IPR011951">
    <property type="entry name" value="HAD-SF_hydro_IA_YjjG/PynA"/>
</dbReference>
<dbReference type="NCBIfam" id="TIGR02254">
    <property type="entry name" value="YjjG_YfnB"/>
    <property type="match status" value="1"/>
</dbReference>
<dbReference type="FunCoup" id="F7Q1V9">
    <property type="interactions" value="46"/>
</dbReference>
<dbReference type="PRINTS" id="PR00413">
    <property type="entry name" value="HADHALOGNASE"/>
</dbReference>
<reference evidence="1 2" key="1">
    <citation type="journal article" date="2011" name="J. Bacteriol.">
        <title>Genome sequence of Haloplasma contractile, an unusual contractile bacterium from a deep-sea anoxic brine lake.</title>
        <authorList>
            <person name="Antunes A."/>
            <person name="Alam I."/>
            <person name="El Dorry H."/>
            <person name="Siam R."/>
            <person name="Robertson A."/>
            <person name="Bajic V.B."/>
            <person name="Stingl U."/>
        </authorList>
    </citation>
    <scope>NUCLEOTIDE SEQUENCE [LARGE SCALE GENOMIC DNA]</scope>
    <source>
        <strain evidence="1 2">SSD-17B</strain>
    </source>
</reference>
<dbReference type="GO" id="GO:0008253">
    <property type="term" value="F:5'-nucleotidase activity"/>
    <property type="evidence" value="ECO:0007669"/>
    <property type="project" value="InterPro"/>
</dbReference>
<dbReference type="STRING" id="1033810.HLPCO_001757"/>
<dbReference type="NCBIfam" id="TIGR01509">
    <property type="entry name" value="HAD-SF-IA-v3"/>
    <property type="match status" value="1"/>
</dbReference>
<dbReference type="SFLD" id="SFLDG01135">
    <property type="entry name" value="C1.5.6:_HAD__Beta-PGM__Phospha"/>
    <property type="match status" value="1"/>
</dbReference>
<dbReference type="SFLD" id="SFLDG01129">
    <property type="entry name" value="C1.5:_HAD__Beta-PGM__Phosphata"/>
    <property type="match status" value="1"/>
</dbReference>
<dbReference type="SUPFAM" id="SSF56784">
    <property type="entry name" value="HAD-like"/>
    <property type="match status" value="1"/>
</dbReference>
<sequence length="230" mass="26648">MKYDIIIFDADETLFDFKKTERVALRDTMLEFNVDYNEAEHLNIYKEINTAIWKELEDGRITQNQLKVERFSRFLGKLNYNIEASIFGKAYMNHLAKGSYLFKDSVELVENLSNGFKLMIITNGLKSVQEHRIKKSIIADYFESIIVSEEVGVSKPDPKIFEIALRTYNIDKKKILIVGDSLTSDIQGGINYGIDTCWFNPHQKENSYGIKPTYEIYSLSELTNIVNKSR</sequence>
<reference evidence="1 2" key="2">
    <citation type="journal article" date="2013" name="PLoS ONE">
        <title>INDIGO - INtegrated Data Warehouse of MIcrobial GenOmes with Examples from the Red Sea Extremophiles.</title>
        <authorList>
            <person name="Alam I."/>
            <person name="Antunes A."/>
            <person name="Kamau A.A."/>
            <person name="Ba Alawi W."/>
            <person name="Kalkatawi M."/>
            <person name="Stingl U."/>
            <person name="Bajic V.B."/>
        </authorList>
    </citation>
    <scope>NUCLEOTIDE SEQUENCE [LARGE SCALE GENOMIC DNA]</scope>
    <source>
        <strain evidence="1 2">SSD-17B</strain>
    </source>
</reference>
<keyword evidence="1" id="KW-0378">Hydrolase</keyword>
<comment type="caution">
    <text evidence="1">The sequence shown here is derived from an EMBL/GenBank/DDBJ whole genome shotgun (WGS) entry which is preliminary data.</text>
</comment>
<dbReference type="eggNOG" id="COG1011">
    <property type="taxonomic scope" value="Bacteria"/>
</dbReference>
<dbReference type="RefSeq" id="WP_008825234.1">
    <property type="nucleotide sequence ID" value="NZ_AFNU02000005.1"/>
</dbReference>
<dbReference type="OrthoDB" id="9802350at2"/>
<dbReference type="SFLD" id="SFLDS00003">
    <property type="entry name" value="Haloacid_Dehalogenase"/>
    <property type="match status" value="1"/>
</dbReference>
<evidence type="ECO:0000313" key="2">
    <source>
        <dbReference type="Proteomes" id="UP000005707"/>
    </source>
</evidence>
<dbReference type="InterPro" id="IPR041492">
    <property type="entry name" value="HAD_2"/>
</dbReference>